<dbReference type="EMBL" id="PXWF02000293">
    <property type="protein sequence ID" value="PWF42700.1"/>
    <property type="molecule type" value="Genomic_DNA"/>
</dbReference>
<sequence length="159" mass="17761">MAPPAQTSLVPAQNAVLEADGSLNFTVRYALPEYVSFMWQHGRYIIRRRRMGRLATYAMLAVSTSFAALNFVTQRRARRTYEFTFDEHGIVRACKGGVSLVKWDDVKAIRTYSRGFMVILKQGTLPIPYRCLSREQAAVMAGFASSLHTPAGSADHALI</sequence>
<dbReference type="OrthoDB" id="8748949at2"/>
<dbReference type="Pfam" id="PF14317">
    <property type="entry name" value="YcxB"/>
    <property type="match status" value="1"/>
</dbReference>
<dbReference type="AlphaFoldDB" id="A0A2U2HF81"/>
<feature type="transmembrane region" description="Helical" evidence="1">
    <location>
        <begin position="54"/>
        <end position="72"/>
    </location>
</feature>
<evidence type="ECO:0000313" key="4">
    <source>
        <dbReference type="Proteomes" id="UP000241421"/>
    </source>
</evidence>
<evidence type="ECO:0000259" key="2">
    <source>
        <dbReference type="Pfam" id="PF14317"/>
    </source>
</evidence>
<name>A0A2U2HF81_9BURK</name>
<protein>
    <recommendedName>
        <fullName evidence="2">YcxB-like C-terminal domain-containing protein</fullName>
    </recommendedName>
</protein>
<dbReference type="Proteomes" id="UP000241421">
    <property type="component" value="Unassembled WGS sequence"/>
</dbReference>
<comment type="caution">
    <text evidence="3">The sequence shown here is derived from an EMBL/GenBank/DDBJ whole genome shotgun (WGS) entry which is preliminary data.</text>
</comment>
<gene>
    <name evidence="3" type="ORF">C7C56_022335</name>
</gene>
<accession>A0A2U2HF81</accession>
<keyword evidence="1" id="KW-0812">Transmembrane</keyword>
<evidence type="ECO:0000313" key="3">
    <source>
        <dbReference type="EMBL" id="PWF42700.1"/>
    </source>
</evidence>
<keyword evidence="1" id="KW-0472">Membrane</keyword>
<reference evidence="3 4" key="1">
    <citation type="submission" date="2018-04" db="EMBL/GenBank/DDBJ databases">
        <title>Massilia violaceinigra sp. nov., a novel purple-pigmented bacterium isolated from Tianshan glacier, Xinjiang, China.</title>
        <authorList>
            <person name="Wang H."/>
        </authorList>
    </citation>
    <scope>NUCLEOTIDE SEQUENCE [LARGE SCALE GENOMIC DNA]</scope>
    <source>
        <strain evidence="3 4">B448-2</strain>
    </source>
</reference>
<feature type="domain" description="YcxB-like C-terminal" evidence="2">
    <location>
        <begin position="85"/>
        <end position="138"/>
    </location>
</feature>
<keyword evidence="4" id="KW-1185">Reference proteome</keyword>
<dbReference type="InterPro" id="IPR025588">
    <property type="entry name" value="YcxB-like_C"/>
</dbReference>
<evidence type="ECO:0000256" key="1">
    <source>
        <dbReference type="SAM" id="Phobius"/>
    </source>
</evidence>
<keyword evidence="1" id="KW-1133">Transmembrane helix</keyword>
<proteinExistence type="predicted"/>
<organism evidence="3 4">
    <name type="scientific">Massilia glaciei</name>
    <dbReference type="NCBI Taxonomy" id="1524097"/>
    <lineage>
        <taxon>Bacteria</taxon>
        <taxon>Pseudomonadati</taxon>
        <taxon>Pseudomonadota</taxon>
        <taxon>Betaproteobacteria</taxon>
        <taxon>Burkholderiales</taxon>
        <taxon>Oxalobacteraceae</taxon>
        <taxon>Telluria group</taxon>
        <taxon>Massilia</taxon>
    </lineage>
</organism>